<accession>A0ABR4I222</accession>
<sequence length="310" mass="34422">MSSVVRTTAPAKELGFSYKQGVNWSEYLDFRPVYPPSFFEHVYSYHAEKPGASWLVAHDIGAGCGVVSAGLASKFPSVIVSDPNDGFVTLAQSLLEKDSASASTSFQFFQEGAEKSSVTSGTVDVAIAAECIQWTDTAVAIREIGRELKVGGTSVITHYTVPRIVGNDKAQKVWKVIWDEYSKRATGPLLDHAVSIVNTALDCLEFPEDEWERVKRVHVNAQRSLESYQLDSRSRESNVKVSEEVVWVEGDDDWADEQGLAWFKGYLATWVPVVPENEIQHLWGDLETTLEGEKVRIETPLTIVYATKRA</sequence>
<keyword evidence="4" id="KW-0949">S-adenosyl-L-methionine</keyword>
<dbReference type="Proteomes" id="UP001610335">
    <property type="component" value="Unassembled WGS sequence"/>
</dbReference>
<dbReference type="PANTHER" id="PTHR44942">
    <property type="entry name" value="METHYLTRANSF_11 DOMAIN-CONTAINING PROTEIN"/>
    <property type="match status" value="1"/>
</dbReference>
<feature type="domain" description="Methyltransferase type 11" evidence="5">
    <location>
        <begin position="59"/>
        <end position="155"/>
    </location>
</feature>
<keyword evidence="2" id="KW-0489">Methyltransferase</keyword>
<dbReference type="Gene3D" id="3.40.50.150">
    <property type="entry name" value="Vaccinia Virus protein VP39"/>
    <property type="match status" value="1"/>
</dbReference>
<comment type="caution">
    <text evidence="6">The sequence shown here is derived from an EMBL/GenBank/DDBJ whole genome shotgun (WGS) entry which is preliminary data.</text>
</comment>
<protein>
    <recommendedName>
        <fullName evidence="5">Methyltransferase type 11 domain-containing protein</fullName>
    </recommendedName>
</protein>
<evidence type="ECO:0000259" key="5">
    <source>
        <dbReference type="Pfam" id="PF08241"/>
    </source>
</evidence>
<dbReference type="InterPro" id="IPR029063">
    <property type="entry name" value="SAM-dependent_MTases_sf"/>
</dbReference>
<dbReference type="InterPro" id="IPR013216">
    <property type="entry name" value="Methyltransf_11"/>
</dbReference>
<keyword evidence="3" id="KW-0808">Transferase</keyword>
<gene>
    <name evidence="6" type="ORF">BDW59DRAFT_163979</name>
</gene>
<reference evidence="6 7" key="1">
    <citation type="submission" date="2024-07" db="EMBL/GenBank/DDBJ databases">
        <title>Section-level genome sequencing and comparative genomics of Aspergillus sections Usti and Cavernicolus.</title>
        <authorList>
            <consortium name="Lawrence Berkeley National Laboratory"/>
            <person name="Nybo J.L."/>
            <person name="Vesth T.C."/>
            <person name="Theobald S."/>
            <person name="Frisvad J.C."/>
            <person name="Larsen T.O."/>
            <person name="Kjaerboelling I."/>
            <person name="Rothschild-Mancinelli K."/>
            <person name="Lyhne E.K."/>
            <person name="Kogle M.E."/>
            <person name="Barry K."/>
            <person name="Clum A."/>
            <person name="Na H."/>
            <person name="Ledsgaard L."/>
            <person name="Lin J."/>
            <person name="Lipzen A."/>
            <person name="Kuo A."/>
            <person name="Riley R."/>
            <person name="Mondo S."/>
            <person name="LaButti K."/>
            <person name="Haridas S."/>
            <person name="Pangalinan J."/>
            <person name="Salamov A.A."/>
            <person name="Simmons B.A."/>
            <person name="Magnuson J.K."/>
            <person name="Chen J."/>
            <person name="Drula E."/>
            <person name="Henrissat B."/>
            <person name="Wiebenga A."/>
            <person name="Lubbers R.J."/>
            <person name="Gomes A.C."/>
            <person name="Makela M.R."/>
            <person name="Stajich J."/>
            <person name="Grigoriev I.V."/>
            <person name="Mortensen U.H."/>
            <person name="De vries R.P."/>
            <person name="Baker S.E."/>
            <person name="Andersen M.R."/>
        </authorList>
    </citation>
    <scope>NUCLEOTIDE SEQUENCE [LARGE SCALE GENOMIC DNA]</scope>
    <source>
        <strain evidence="6 7">CBS 600.67</strain>
    </source>
</reference>
<dbReference type="CDD" id="cd02440">
    <property type="entry name" value="AdoMet_MTases"/>
    <property type="match status" value="1"/>
</dbReference>
<dbReference type="InterPro" id="IPR051052">
    <property type="entry name" value="Diverse_substrate_MTase"/>
</dbReference>
<evidence type="ECO:0000313" key="6">
    <source>
        <dbReference type="EMBL" id="KAL2821797.1"/>
    </source>
</evidence>
<evidence type="ECO:0000256" key="1">
    <source>
        <dbReference type="ARBA" id="ARBA00008361"/>
    </source>
</evidence>
<keyword evidence="7" id="KW-1185">Reference proteome</keyword>
<dbReference type="SUPFAM" id="SSF53335">
    <property type="entry name" value="S-adenosyl-L-methionine-dependent methyltransferases"/>
    <property type="match status" value="1"/>
</dbReference>
<proteinExistence type="inferred from homology"/>
<dbReference type="PANTHER" id="PTHR44942:SF4">
    <property type="entry name" value="METHYLTRANSFERASE TYPE 11 DOMAIN-CONTAINING PROTEIN"/>
    <property type="match status" value="1"/>
</dbReference>
<organism evidence="6 7">
    <name type="scientific">Aspergillus cavernicola</name>
    <dbReference type="NCBI Taxonomy" id="176166"/>
    <lineage>
        <taxon>Eukaryota</taxon>
        <taxon>Fungi</taxon>
        <taxon>Dikarya</taxon>
        <taxon>Ascomycota</taxon>
        <taxon>Pezizomycotina</taxon>
        <taxon>Eurotiomycetes</taxon>
        <taxon>Eurotiomycetidae</taxon>
        <taxon>Eurotiales</taxon>
        <taxon>Aspergillaceae</taxon>
        <taxon>Aspergillus</taxon>
        <taxon>Aspergillus subgen. Nidulantes</taxon>
    </lineage>
</organism>
<evidence type="ECO:0000256" key="2">
    <source>
        <dbReference type="ARBA" id="ARBA00022603"/>
    </source>
</evidence>
<name>A0ABR4I222_9EURO</name>
<evidence type="ECO:0000256" key="4">
    <source>
        <dbReference type="ARBA" id="ARBA00022691"/>
    </source>
</evidence>
<comment type="similarity">
    <text evidence="1">Belongs to the methyltransferase superfamily.</text>
</comment>
<evidence type="ECO:0000256" key="3">
    <source>
        <dbReference type="ARBA" id="ARBA00022679"/>
    </source>
</evidence>
<dbReference type="EMBL" id="JBFXLS010000061">
    <property type="protein sequence ID" value="KAL2821797.1"/>
    <property type="molecule type" value="Genomic_DNA"/>
</dbReference>
<evidence type="ECO:0000313" key="7">
    <source>
        <dbReference type="Proteomes" id="UP001610335"/>
    </source>
</evidence>
<dbReference type="Pfam" id="PF08241">
    <property type="entry name" value="Methyltransf_11"/>
    <property type="match status" value="1"/>
</dbReference>